<dbReference type="FunFam" id="3.30.460.10:FF:000002">
    <property type="entry name" value="Poly(A) polymerase alpha, putative"/>
    <property type="match status" value="1"/>
</dbReference>
<reference evidence="18 19" key="1">
    <citation type="submission" date="2022-07" db="EMBL/GenBank/DDBJ databases">
        <title>Genome-wide signatures of adaptation to extreme environments.</title>
        <authorList>
            <person name="Cho C.H."/>
            <person name="Yoon H.S."/>
        </authorList>
    </citation>
    <scope>NUCLEOTIDE SEQUENCE [LARGE SCALE GENOMIC DNA]</scope>
    <source>
        <strain evidence="18 19">DBV 063 E5</strain>
    </source>
</reference>
<keyword evidence="6 13" id="KW-0479">Metal-binding</keyword>
<dbReference type="Proteomes" id="UP001301350">
    <property type="component" value="Unassembled WGS sequence"/>
</dbReference>
<dbReference type="PANTHER" id="PTHR10682">
    <property type="entry name" value="POLY A POLYMERASE"/>
    <property type="match status" value="1"/>
</dbReference>
<dbReference type="InterPro" id="IPR007012">
    <property type="entry name" value="PolA_pol_cen_dom"/>
</dbReference>
<evidence type="ECO:0000256" key="9">
    <source>
        <dbReference type="ARBA" id="ARBA00022842"/>
    </source>
</evidence>
<feature type="compositionally biased region" description="Low complexity" evidence="14">
    <location>
        <begin position="527"/>
        <end position="541"/>
    </location>
</feature>
<keyword evidence="4 11" id="KW-0507">mRNA processing</keyword>
<proteinExistence type="inferred from homology"/>
<keyword evidence="5 11" id="KW-0808">Transferase</keyword>
<dbReference type="GO" id="GO:0031123">
    <property type="term" value="P:RNA 3'-end processing"/>
    <property type="evidence" value="ECO:0007669"/>
    <property type="project" value="InterPro"/>
</dbReference>
<feature type="binding site" evidence="13">
    <location>
        <position position="103"/>
    </location>
    <ligand>
        <name>Mg(2+)</name>
        <dbReference type="ChEBI" id="CHEBI:18420"/>
        <label>1</label>
        <note>catalytic</note>
    </ligand>
</feature>
<feature type="binding site" evidence="12">
    <location>
        <position position="232"/>
    </location>
    <ligand>
        <name>ATP</name>
        <dbReference type="ChEBI" id="CHEBI:30616"/>
    </ligand>
</feature>
<dbReference type="GO" id="GO:0005524">
    <property type="term" value="F:ATP binding"/>
    <property type="evidence" value="ECO:0007669"/>
    <property type="project" value="UniProtKB-UniRule"/>
</dbReference>
<protein>
    <recommendedName>
        <fullName evidence="11">Poly(A) polymerase</fullName>
        <ecNumber evidence="11">2.7.7.19</ecNumber>
    </recommendedName>
</protein>
<dbReference type="InterPro" id="IPR048840">
    <property type="entry name" value="PolA_pol_NTPase"/>
</dbReference>
<evidence type="ECO:0000256" key="1">
    <source>
        <dbReference type="ARBA" id="ARBA00001936"/>
    </source>
</evidence>
<gene>
    <name evidence="18" type="ORF">CDCA_CDCA05G1499</name>
</gene>
<evidence type="ECO:0000256" key="5">
    <source>
        <dbReference type="ARBA" id="ARBA00022679"/>
    </source>
</evidence>
<dbReference type="EC" id="2.7.7.19" evidence="11"/>
<dbReference type="Gene3D" id="3.30.460.10">
    <property type="entry name" value="Beta Polymerase, domain 2"/>
    <property type="match status" value="1"/>
</dbReference>
<dbReference type="SUPFAM" id="SSF81631">
    <property type="entry name" value="PAP/OAS1 substrate-binding domain"/>
    <property type="match status" value="1"/>
</dbReference>
<evidence type="ECO:0000259" key="15">
    <source>
        <dbReference type="Pfam" id="PF04926"/>
    </source>
</evidence>
<feature type="binding site" evidence="12">
    <location>
        <begin position="250"/>
        <end position="251"/>
    </location>
    <ligand>
        <name>ATP</name>
        <dbReference type="ChEBI" id="CHEBI:30616"/>
    </ligand>
</feature>
<feature type="compositionally biased region" description="Basic and acidic residues" evidence="14">
    <location>
        <begin position="542"/>
        <end position="551"/>
    </location>
</feature>
<comment type="caution">
    <text evidence="18">The sequence shown here is derived from an EMBL/GenBank/DDBJ whole genome shotgun (WGS) entry which is preliminary data.</text>
</comment>
<keyword evidence="9 13" id="KW-0460">Magnesium</keyword>
<dbReference type="PIRSF" id="PIRSF018425">
    <property type="entry name" value="PolyA_polymerase"/>
    <property type="match status" value="1"/>
</dbReference>
<organism evidence="18 19">
    <name type="scientific">Cyanidium caldarium</name>
    <name type="common">Red alga</name>
    <dbReference type="NCBI Taxonomy" id="2771"/>
    <lineage>
        <taxon>Eukaryota</taxon>
        <taxon>Rhodophyta</taxon>
        <taxon>Bangiophyceae</taxon>
        <taxon>Cyanidiales</taxon>
        <taxon>Cyanidiaceae</taxon>
        <taxon>Cyanidium</taxon>
    </lineage>
</organism>
<feature type="binding site" evidence="12">
    <location>
        <position position="241"/>
    </location>
    <ligand>
        <name>ATP</name>
        <dbReference type="ChEBI" id="CHEBI:30616"/>
    </ligand>
</feature>
<evidence type="ECO:0000256" key="7">
    <source>
        <dbReference type="ARBA" id="ARBA00022741"/>
    </source>
</evidence>
<evidence type="ECO:0000256" key="6">
    <source>
        <dbReference type="ARBA" id="ARBA00022723"/>
    </source>
</evidence>
<keyword evidence="19" id="KW-1185">Reference proteome</keyword>
<comment type="cofactor">
    <cofactor evidence="13">
        <name>Mg(2+)</name>
        <dbReference type="ChEBI" id="CHEBI:18420"/>
    </cofactor>
    <text evidence="13">Binds 2 magnesium ions. Also active with manganese.</text>
</comment>
<feature type="binding site" evidence="12">
    <location>
        <begin position="90"/>
        <end position="92"/>
    </location>
    <ligand>
        <name>ATP</name>
        <dbReference type="ChEBI" id="CHEBI:30616"/>
    </ligand>
</feature>
<feature type="binding site" evidence="13">
    <location>
        <position position="171"/>
    </location>
    <ligand>
        <name>Mg(2+)</name>
        <dbReference type="ChEBI" id="CHEBI:18420"/>
        <label>2</label>
        <note>catalytic</note>
    </ligand>
</feature>
<evidence type="ECO:0000256" key="2">
    <source>
        <dbReference type="ARBA" id="ARBA00004123"/>
    </source>
</evidence>
<feature type="domain" description="Poly(A) polymerase nucleotidyltransferase" evidence="17">
    <location>
        <begin position="11"/>
        <end position="218"/>
    </location>
</feature>
<dbReference type="SUPFAM" id="SSF81301">
    <property type="entry name" value="Nucleotidyltransferase"/>
    <property type="match status" value="1"/>
</dbReference>
<dbReference type="CDD" id="cd05402">
    <property type="entry name" value="NT_PAP_TUTase"/>
    <property type="match status" value="1"/>
</dbReference>
<dbReference type="InterPro" id="IPR014492">
    <property type="entry name" value="PolyA_polymerase"/>
</dbReference>
<sequence length="571" mass="64081">MLGTAAARHKGLTEPVSTAAPTAGELRLTRSLEECLHAHALYESREEQIHRLDVLGALNVLVSGWVRGVALAQRLSEDVVEEHGARIFTFGSYRLGVNGPAADIDTLCVVPRFVDRARYFFGLPDEQGSVAPRQTVLAQLLQADSRVSQLVCVESAYVPVIKMTFAGVEIDLLCAPVAMMKIPRDFRILDDSVLRNVDDATQRSLNGVRVTDSLLELVPDVETFRTTLRCVKFWAKRRGIYSNVIGYLGGVAWAMLTARVCQLYPNATASVVLAGFFKLYAQWQWPKPVKLCPIIRHNHAGLRNLKVWDPSDPRDRRHLMPIITPAYPSMNSTYNVSQSTLHVMAEEFKRGNKVVSALFAEAGADGTGISLRDWERLLEESRLFSRYKNYLQIELSAASEDNLKKWRGHVESRLRVLVQKLELVPQARIHPWPIAYASGECSESFFIGLSFEVDKAEREKGAPRLQVDLNTPVETWRAVQDPRDPRNLPVMMWQERTEDMQVAVRPLKRSQLPEYVRSERKRPAEAPPADAAVARGGATDGPEVKRVRQEPEVNGVSEEGSKRGAQQRYLP</sequence>
<dbReference type="GO" id="GO:0006397">
    <property type="term" value="P:mRNA processing"/>
    <property type="evidence" value="ECO:0007669"/>
    <property type="project" value="UniProtKB-KW"/>
</dbReference>
<dbReference type="GO" id="GO:0046872">
    <property type="term" value="F:metal ion binding"/>
    <property type="evidence" value="ECO:0007669"/>
    <property type="project" value="UniProtKB-KW"/>
</dbReference>
<comment type="similarity">
    <text evidence="3 11">Belongs to the poly(A) polymerase family.</text>
</comment>
<dbReference type="Gene3D" id="1.10.1410.10">
    <property type="match status" value="1"/>
</dbReference>
<keyword evidence="8 11" id="KW-0067">ATP-binding</keyword>
<evidence type="ECO:0000256" key="3">
    <source>
        <dbReference type="ARBA" id="ARBA00010912"/>
    </source>
</evidence>
<keyword evidence="10 11" id="KW-0539">Nucleus</keyword>
<keyword evidence="7 11" id="KW-0547">Nucleotide-binding</keyword>
<evidence type="ECO:0000259" key="16">
    <source>
        <dbReference type="Pfam" id="PF04928"/>
    </source>
</evidence>
<dbReference type="Pfam" id="PF04926">
    <property type="entry name" value="PAP_RNA-bind"/>
    <property type="match status" value="1"/>
</dbReference>
<evidence type="ECO:0000256" key="13">
    <source>
        <dbReference type="PIRSR" id="PIRSR018425-2"/>
    </source>
</evidence>
<evidence type="ECO:0000256" key="12">
    <source>
        <dbReference type="PIRSR" id="PIRSR018425-1"/>
    </source>
</evidence>
<dbReference type="GO" id="GO:0003723">
    <property type="term" value="F:RNA binding"/>
    <property type="evidence" value="ECO:0007669"/>
    <property type="project" value="UniProtKB-UniRule"/>
</dbReference>
<feature type="binding site" evidence="12">
    <location>
        <position position="171"/>
    </location>
    <ligand>
        <name>ATP</name>
        <dbReference type="ChEBI" id="CHEBI:30616"/>
    </ligand>
</feature>
<dbReference type="EMBL" id="JANCYW010000005">
    <property type="protein sequence ID" value="KAK4535474.1"/>
    <property type="molecule type" value="Genomic_DNA"/>
</dbReference>
<evidence type="ECO:0000256" key="11">
    <source>
        <dbReference type="PIRNR" id="PIRNR018425"/>
    </source>
</evidence>
<evidence type="ECO:0000313" key="19">
    <source>
        <dbReference type="Proteomes" id="UP001301350"/>
    </source>
</evidence>
<comment type="function">
    <text evidence="11">Polymerase that creates the 3'-poly(A) tail of mRNA's.</text>
</comment>
<comment type="catalytic activity">
    <reaction evidence="11">
        <text>RNA(n) + ATP = RNA(n)-3'-adenine ribonucleotide + diphosphate</text>
        <dbReference type="Rhea" id="RHEA:11332"/>
        <dbReference type="Rhea" id="RHEA-COMP:14527"/>
        <dbReference type="Rhea" id="RHEA-COMP:17347"/>
        <dbReference type="ChEBI" id="CHEBI:30616"/>
        <dbReference type="ChEBI" id="CHEBI:33019"/>
        <dbReference type="ChEBI" id="CHEBI:140395"/>
        <dbReference type="ChEBI" id="CHEBI:173115"/>
        <dbReference type="EC" id="2.7.7.19"/>
    </reaction>
</comment>
<dbReference type="AlphaFoldDB" id="A0AAV9ITJ0"/>
<dbReference type="Pfam" id="PF20750">
    <property type="entry name" value="PAP_NTPase"/>
    <property type="match status" value="1"/>
</dbReference>
<evidence type="ECO:0000259" key="17">
    <source>
        <dbReference type="Pfam" id="PF20750"/>
    </source>
</evidence>
<dbReference type="SUPFAM" id="SSF55003">
    <property type="entry name" value="PAP/Archaeal CCA-adding enzyme, C-terminal domain"/>
    <property type="match status" value="1"/>
</dbReference>
<evidence type="ECO:0000256" key="8">
    <source>
        <dbReference type="ARBA" id="ARBA00022840"/>
    </source>
</evidence>
<accession>A0AAV9ITJ0</accession>
<evidence type="ECO:0000313" key="18">
    <source>
        <dbReference type="EMBL" id="KAK4535474.1"/>
    </source>
</evidence>
<dbReference type="FunFam" id="1.10.1410.10:FF:000001">
    <property type="entry name" value="Putative poly(A) polymerase gamma"/>
    <property type="match status" value="1"/>
</dbReference>
<name>A0AAV9ITJ0_CYACA</name>
<evidence type="ECO:0000256" key="10">
    <source>
        <dbReference type="ARBA" id="ARBA00023242"/>
    </source>
</evidence>
<dbReference type="InterPro" id="IPR043519">
    <property type="entry name" value="NT_sf"/>
</dbReference>
<feature type="region of interest" description="Disordered" evidence="14">
    <location>
        <begin position="514"/>
        <end position="571"/>
    </location>
</feature>
<comment type="cofactor">
    <cofactor evidence="1">
        <name>Mn(2+)</name>
        <dbReference type="ChEBI" id="CHEBI:29035"/>
    </cofactor>
</comment>
<dbReference type="InterPro" id="IPR011068">
    <property type="entry name" value="NuclTrfase_I-like_C"/>
</dbReference>
<dbReference type="GO" id="GO:0005634">
    <property type="term" value="C:nucleus"/>
    <property type="evidence" value="ECO:0007669"/>
    <property type="project" value="UniProtKB-SubCell"/>
</dbReference>
<dbReference type="Gene3D" id="3.30.70.590">
    <property type="entry name" value="Poly(A) polymerase predicted RNA binding domain"/>
    <property type="match status" value="1"/>
</dbReference>
<feature type="domain" description="Poly(A) polymerase RNA-binding" evidence="15">
    <location>
        <begin position="384"/>
        <end position="438"/>
    </location>
</feature>
<dbReference type="Pfam" id="PF04928">
    <property type="entry name" value="PAP_central"/>
    <property type="match status" value="1"/>
</dbReference>
<feature type="binding site" evidence="12">
    <location>
        <begin position="103"/>
        <end position="105"/>
    </location>
    <ligand>
        <name>ATP</name>
        <dbReference type="ChEBI" id="CHEBI:30616"/>
    </ligand>
</feature>
<feature type="binding site" evidence="13">
    <location>
        <position position="105"/>
    </location>
    <ligand>
        <name>Mg(2+)</name>
        <dbReference type="ChEBI" id="CHEBI:18420"/>
        <label>2</label>
        <note>catalytic</note>
    </ligand>
</feature>
<feature type="binding site" evidence="13">
    <location>
        <position position="105"/>
    </location>
    <ligand>
        <name>Mg(2+)</name>
        <dbReference type="ChEBI" id="CHEBI:18420"/>
        <label>1</label>
        <note>catalytic</note>
    </ligand>
</feature>
<comment type="subcellular location">
    <subcellularLocation>
        <location evidence="2 11">Nucleus</location>
    </subcellularLocation>
</comment>
<feature type="domain" description="Poly(A) polymerase central" evidence="16">
    <location>
        <begin position="223"/>
        <end position="359"/>
    </location>
</feature>
<evidence type="ECO:0000256" key="14">
    <source>
        <dbReference type="SAM" id="MobiDB-lite"/>
    </source>
</evidence>
<feature type="binding site" evidence="13">
    <location>
        <position position="103"/>
    </location>
    <ligand>
        <name>Mg(2+)</name>
        <dbReference type="ChEBI" id="CHEBI:18420"/>
        <label>2</label>
        <note>catalytic</note>
    </ligand>
</feature>
<dbReference type="PANTHER" id="PTHR10682:SF10">
    <property type="entry name" value="POLYNUCLEOTIDE ADENYLYLTRANSFERASE"/>
    <property type="match status" value="1"/>
</dbReference>
<dbReference type="GO" id="GO:1990817">
    <property type="term" value="F:poly(A) RNA polymerase activity"/>
    <property type="evidence" value="ECO:0007669"/>
    <property type="project" value="UniProtKB-UniRule"/>
</dbReference>
<dbReference type="InterPro" id="IPR007010">
    <property type="entry name" value="PolA_pol_RNA-bd_dom"/>
</dbReference>
<evidence type="ECO:0000256" key="4">
    <source>
        <dbReference type="ARBA" id="ARBA00022664"/>
    </source>
</evidence>